<evidence type="ECO:0000256" key="1">
    <source>
        <dbReference type="ARBA" id="ARBA00022553"/>
    </source>
</evidence>
<evidence type="ECO:0000256" key="2">
    <source>
        <dbReference type="PROSITE-ProRule" id="PRU00169"/>
    </source>
</evidence>
<dbReference type="CDD" id="cd16922">
    <property type="entry name" value="HATPase_EvgS-ArcB-TorS-like"/>
    <property type="match status" value="1"/>
</dbReference>
<keyword evidence="1 2" id="KW-0597">Phosphoprotein</keyword>
<evidence type="ECO:0000313" key="6">
    <source>
        <dbReference type="EMBL" id="CRJ81811.1"/>
    </source>
</evidence>
<dbReference type="CDD" id="cd17546">
    <property type="entry name" value="REC_hyHK_CKI1_RcsC-like"/>
    <property type="match status" value="1"/>
</dbReference>
<dbReference type="PANTHER" id="PTHR43719">
    <property type="entry name" value="TWO-COMPONENT HISTIDINE KINASE"/>
    <property type="match status" value="1"/>
</dbReference>
<dbReference type="PROSITE" id="PS50110">
    <property type="entry name" value="RESPONSE_REGULATORY"/>
    <property type="match status" value="1"/>
</dbReference>
<evidence type="ECO:0000256" key="3">
    <source>
        <dbReference type="SAM" id="MobiDB-lite"/>
    </source>
</evidence>
<protein>
    <recommendedName>
        <fullName evidence="8">Histidine kinase</fullName>
    </recommendedName>
</protein>
<feature type="modified residue" description="4-aspartylphosphate" evidence="2">
    <location>
        <position position="1171"/>
    </location>
</feature>
<dbReference type="InterPro" id="IPR035965">
    <property type="entry name" value="PAS-like_dom_sf"/>
</dbReference>
<feature type="compositionally biased region" description="Low complexity" evidence="3">
    <location>
        <begin position="236"/>
        <end position="251"/>
    </location>
</feature>
<dbReference type="Proteomes" id="UP000044602">
    <property type="component" value="Unassembled WGS sequence"/>
</dbReference>
<dbReference type="Pfam" id="PF00072">
    <property type="entry name" value="Response_reg"/>
    <property type="match status" value="1"/>
</dbReference>
<dbReference type="PRINTS" id="PR00344">
    <property type="entry name" value="BCTRLSENSOR"/>
</dbReference>
<dbReference type="Pfam" id="PF02518">
    <property type="entry name" value="HATPase_c"/>
    <property type="match status" value="1"/>
</dbReference>
<dbReference type="InterPro" id="IPR058846">
    <property type="entry name" value="PAS-like"/>
</dbReference>
<evidence type="ECO:0000259" key="5">
    <source>
        <dbReference type="PROSITE" id="PS50110"/>
    </source>
</evidence>
<name>A0A0G4KDZ4_VERLO</name>
<dbReference type="STRING" id="100787.A0A0G4KDZ4"/>
<feature type="domain" description="Response regulatory" evidence="5">
    <location>
        <begin position="1128"/>
        <end position="1242"/>
    </location>
</feature>
<accession>A0A0G4KDZ4</accession>
<dbReference type="InterPro" id="IPR050956">
    <property type="entry name" value="2C_system_His_kinase"/>
</dbReference>
<dbReference type="InterPro" id="IPR000014">
    <property type="entry name" value="PAS"/>
</dbReference>
<sequence>MAEAPPDEPPNPAPEHEHLTPDEQDSAQRGHTSEDPLKLDDDRAASLLELQTLTITEVLDQDSRPTFVIDLDPDEGITIGAKRIWPVFCNSALRTHELLLDAVLGCAPQDAETPHAVANDAAVDTTYEDFSSWATGVTKFDNSKDVFPLSFTYRDMLWTGSTVRQRWRLISGNLITATSSRPASPSLSKETSDQRHIDQQVTAAQTDVSVSTAGTTLFSSTKQHALSSQTSNLNKTAGTSSDETGSTSTSARLHLATPEKAVADWTVPNPKGILSAHIAYARTVAWENTPLGPLNQWSREFRQTVNLVMGNPFPAALFWGSDLTMLYNEAYAAEVAGNKHPSLMGTGFSGPFSELWDGVSGIFAECARTGVSIRKEDDYLPIERHGFLEETFYSWSWTPLYGGTSRILGFYNAPFETTQSVLHQRRTKTINKVGENVARAKSIKQFWKLLMESFEDNHFDIPFALLYSVVDAEDDNESSVSSGSTMSLKSCHFEGSLGIPEGHRAAPKQLDLKRSRDGFIPAFRESMRTREPTLLHTRDGTLPEELLEGIDWRGFGDPCKQAIIFPVRPTNGENVLAFLMLGISPRRFYDDGYKSFTSMLNRQMSTSLASFMLYEDEVKKSRDLAEAAALEQENLTQQLLLQTSRMRRMTELSPLGMYLVSPDGVLREGNDRYFEMTGHPRDVMYEMSFMEQIEDGSKKTMLEGWERLVRDHQAWTGELQLKKLRVQPVDLHGESIDYWVMATAQPEFAPDGSVRSVMGSITDISHLKWAQGLQNRRLQEAEETRRQQNEFIDITSHEMRNPLSAILQCADDILSTLGQHHSQQKMPSKEDVEACMDAAQTISLCVQHQKSIVDDILTVSKLDSNLLVITPISAQPVEVVKRAIKMFDPELQAKQIEMVYDVHPSFKDENIEWMMLDPSRVLQILINLITNAIKFTAGAVRRTITVSINVSRESPRTVIIPDFRYIPPRTLNSQVVMGEEWGSGEISYLNFRVTDTGVGLTPEEMKVLFERFSQASPRTHAQYGGSGLGLFISRQLAELHGGQIGVASKAASGSTFGFFIAARRADAPSLALAAQFLPQARDLGNSANFPFQILVPQRQDLASHTSAASDLVAAKTFPVPDFDPKNLDILVVEDNLVNQNVLVKQLKKVGSRVAVANDGDGGTKLSVILMDLEMPNMDGLTCVGVIRKMQNDGTIRGHVPVIAVTANVRDEQVAAARRSGMDDVVSKPFRIPDLMKKVEALLGTVAGNWSAVDLKVRGLASRHDRDDGMALEQSIGMFEDIGNAFLGW</sequence>
<dbReference type="EMBL" id="CVQH01000002">
    <property type="protein sequence ID" value="CRJ81811.1"/>
    <property type="molecule type" value="Genomic_DNA"/>
</dbReference>
<dbReference type="InterPro" id="IPR003594">
    <property type="entry name" value="HATPase_dom"/>
</dbReference>
<feature type="domain" description="Histidine kinase" evidence="4">
    <location>
        <begin position="794"/>
        <end position="1064"/>
    </location>
</feature>
<dbReference type="PROSITE" id="PS50109">
    <property type="entry name" value="HIS_KIN"/>
    <property type="match status" value="1"/>
</dbReference>
<dbReference type="SUPFAM" id="SSF55874">
    <property type="entry name" value="ATPase domain of HSP90 chaperone/DNA topoisomerase II/histidine kinase"/>
    <property type="match status" value="1"/>
</dbReference>
<dbReference type="SMART" id="SM00388">
    <property type="entry name" value="HisKA"/>
    <property type="match status" value="1"/>
</dbReference>
<gene>
    <name evidence="6" type="ORF">BN1708_001977</name>
</gene>
<dbReference type="CDD" id="cd00082">
    <property type="entry name" value="HisKA"/>
    <property type="match status" value="1"/>
</dbReference>
<dbReference type="CDD" id="cd00130">
    <property type="entry name" value="PAS"/>
    <property type="match status" value="1"/>
</dbReference>
<dbReference type="Pfam" id="PF26131">
    <property type="entry name" value="PAS-like"/>
    <property type="match status" value="1"/>
</dbReference>
<dbReference type="InterPro" id="IPR003661">
    <property type="entry name" value="HisK_dim/P_dom"/>
</dbReference>
<feature type="region of interest" description="Disordered" evidence="3">
    <location>
        <begin position="1"/>
        <end position="39"/>
    </location>
</feature>
<dbReference type="GO" id="GO:0000155">
    <property type="term" value="F:phosphorelay sensor kinase activity"/>
    <property type="evidence" value="ECO:0007669"/>
    <property type="project" value="InterPro"/>
</dbReference>
<dbReference type="Pfam" id="PF00512">
    <property type="entry name" value="HisKA"/>
    <property type="match status" value="1"/>
</dbReference>
<organism evidence="6 7">
    <name type="scientific">Verticillium longisporum</name>
    <name type="common">Verticillium dahliae var. longisporum</name>
    <dbReference type="NCBI Taxonomy" id="100787"/>
    <lineage>
        <taxon>Eukaryota</taxon>
        <taxon>Fungi</taxon>
        <taxon>Dikarya</taxon>
        <taxon>Ascomycota</taxon>
        <taxon>Pezizomycotina</taxon>
        <taxon>Sordariomycetes</taxon>
        <taxon>Hypocreomycetidae</taxon>
        <taxon>Glomerellales</taxon>
        <taxon>Plectosphaerellaceae</taxon>
        <taxon>Verticillium</taxon>
    </lineage>
</organism>
<evidence type="ECO:0000313" key="7">
    <source>
        <dbReference type="Proteomes" id="UP000044602"/>
    </source>
</evidence>
<feature type="region of interest" description="Disordered" evidence="3">
    <location>
        <begin position="228"/>
        <end position="251"/>
    </location>
</feature>
<dbReference type="SMART" id="SM00448">
    <property type="entry name" value="REC"/>
    <property type="match status" value="1"/>
</dbReference>
<feature type="compositionally biased region" description="Basic and acidic residues" evidence="3">
    <location>
        <begin position="14"/>
        <end position="39"/>
    </location>
</feature>
<dbReference type="InterPro" id="IPR004358">
    <property type="entry name" value="Sig_transdc_His_kin-like_C"/>
</dbReference>
<keyword evidence="7" id="KW-1185">Reference proteome</keyword>
<dbReference type="SUPFAM" id="SSF55785">
    <property type="entry name" value="PYP-like sensor domain (PAS domain)"/>
    <property type="match status" value="1"/>
</dbReference>
<dbReference type="Gene3D" id="3.30.450.20">
    <property type="entry name" value="PAS domain"/>
    <property type="match status" value="2"/>
</dbReference>
<evidence type="ECO:0000259" key="4">
    <source>
        <dbReference type="PROSITE" id="PS50109"/>
    </source>
</evidence>
<dbReference type="InterPro" id="IPR011006">
    <property type="entry name" value="CheY-like_superfamily"/>
</dbReference>
<dbReference type="InterPro" id="IPR036890">
    <property type="entry name" value="HATPase_C_sf"/>
</dbReference>
<dbReference type="SMART" id="SM00091">
    <property type="entry name" value="PAS"/>
    <property type="match status" value="1"/>
</dbReference>
<dbReference type="SUPFAM" id="SSF52172">
    <property type="entry name" value="CheY-like"/>
    <property type="match status" value="1"/>
</dbReference>
<evidence type="ECO:0008006" key="8">
    <source>
        <dbReference type="Google" id="ProtNLM"/>
    </source>
</evidence>
<dbReference type="SUPFAM" id="SSF47384">
    <property type="entry name" value="Homodimeric domain of signal transducing histidine kinase"/>
    <property type="match status" value="1"/>
</dbReference>
<dbReference type="Gene3D" id="3.30.565.10">
    <property type="entry name" value="Histidine kinase-like ATPase, C-terminal domain"/>
    <property type="match status" value="1"/>
</dbReference>
<dbReference type="InterPro" id="IPR005467">
    <property type="entry name" value="His_kinase_dom"/>
</dbReference>
<dbReference type="InterPro" id="IPR001789">
    <property type="entry name" value="Sig_transdc_resp-reg_receiver"/>
</dbReference>
<dbReference type="PANTHER" id="PTHR43719:SF30">
    <property type="entry name" value="TWO-COMPONENT SYSTEM RESPONSE REGULATOR"/>
    <property type="match status" value="1"/>
</dbReference>
<proteinExistence type="predicted"/>
<dbReference type="InterPro" id="IPR036097">
    <property type="entry name" value="HisK_dim/P_sf"/>
</dbReference>
<reference evidence="7" key="1">
    <citation type="submission" date="2015-05" db="EMBL/GenBank/DDBJ databases">
        <authorList>
            <person name="Fogelqvist Johan"/>
        </authorList>
    </citation>
    <scope>NUCLEOTIDE SEQUENCE [LARGE SCALE GENOMIC DNA]</scope>
</reference>
<dbReference type="SMART" id="SM00387">
    <property type="entry name" value="HATPase_c"/>
    <property type="match status" value="1"/>
</dbReference>
<dbReference type="Gene3D" id="1.10.287.130">
    <property type="match status" value="1"/>
</dbReference>
<dbReference type="Gene3D" id="3.40.50.2300">
    <property type="match status" value="1"/>
</dbReference>